<proteinExistence type="predicted"/>
<feature type="coiled-coil region" evidence="1">
    <location>
        <begin position="42"/>
        <end position="69"/>
    </location>
</feature>
<evidence type="ECO:0000313" key="3">
    <source>
        <dbReference type="Proteomes" id="UP000694050"/>
    </source>
</evidence>
<accession>A0A8J5NNP6</accession>
<protein>
    <submittedName>
        <fullName evidence="2">Uncharacterized protein</fullName>
    </submittedName>
</protein>
<reference evidence="2" key="1">
    <citation type="submission" date="2021-04" db="EMBL/GenBank/DDBJ databases">
        <title>First draft genome resource for Brassicaceae pathogens Fusarium oxysporum f. sp. raphani and Fusarium oxysporum f. sp. rapae.</title>
        <authorList>
            <person name="Asai S."/>
        </authorList>
    </citation>
    <scope>NUCLEOTIDE SEQUENCE</scope>
    <source>
        <strain evidence="2">Tf1208</strain>
    </source>
</reference>
<evidence type="ECO:0000256" key="1">
    <source>
        <dbReference type="SAM" id="Coils"/>
    </source>
</evidence>
<organism evidence="2 3">
    <name type="scientific">Fusarium oxysporum f. sp. rapae</name>
    <dbReference type="NCBI Taxonomy" id="485398"/>
    <lineage>
        <taxon>Eukaryota</taxon>
        <taxon>Fungi</taxon>
        <taxon>Dikarya</taxon>
        <taxon>Ascomycota</taxon>
        <taxon>Pezizomycotina</taxon>
        <taxon>Sordariomycetes</taxon>
        <taxon>Hypocreomycetidae</taxon>
        <taxon>Hypocreales</taxon>
        <taxon>Nectriaceae</taxon>
        <taxon>Fusarium</taxon>
        <taxon>Fusarium oxysporum species complex</taxon>
    </lineage>
</organism>
<name>A0A8J5NNP6_FUSOX</name>
<keyword evidence="1" id="KW-0175">Coiled coil</keyword>
<evidence type="ECO:0000313" key="2">
    <source>
        <dbReference type="EMBL" id="KAG7409621.1"/>
    </source>
</evidence>
<dbReference type="EMBL" id="JAELUQ010000008">
    <property type="protein sequence ID" value="KAG7409621.1"/>
    <property type="molecule type" value="Genomic_DNA"/>
</dbReference>
<dbReference type="Proteomes" id="UP000694050">
    <property type="component" value="Unassembled WGS sequence"/>
</dbReference>
<sequence length="72" mass="8329">MLERKLDLADALRDSDQLHECYNNEHASNGQSKRLLDIASERKDAYDEIEKANMAIFEAEEKMEAAEQNLMQ</sequence>
<comment type="caution">
    <text evidence="2">The sequence shown here is derived from an EMBL/GenBank/DDBJ whole genome shotgun (WGS) entry which is preliminary data.</text>
</comment>
<gene>
    <name evidence="2" type="ORF">Forpe1208_v010971</name>
</gene>
<dbReference type="AlphaFoldDB" id="A0A8J5NNP6"/>